<dbReference type="EMBL" id="DSAY01000005">
    <property type="protein sequence ID" value="HDP14196.1"/>
    <property type="molecule type" value="Genomic_DNA"/>
</dbReference>
<accession>A0A7C1CDE7</accession>
<name>A0A7C1CDE7_9CREN</name>
<dbReference type="GO" id="GO:0004113">
    <property type="term" value="F:2',3'-cyclic-nucleotide 3'-phosphodiesterase activity"/>
    <property type="evidence" value="ECO:0007669"/>
    <property type="project" value="InterPro"/>
</dbReference>
<dbReference type="HAMAP" id="MF_01940">
    <property type="entry name" value="RNA_CPDase"/>
    <property type="match status" value="1"/>
</dbReference>
<dbReference type="PANTHER" id="PTHR35561">
    <property type="entry name" value="RNA 2',3'-CYCLIC PHOSPHODIESTERASE"/>
    <property type="match status" value="1"/>
</dbReference>
<dbReference type="NCBIfam" id="TIGR02258">
    <property type="entry name" value="2_5_ligase"/>
    <property type="match status" value="1"/>
</dbReference>
<dbReference type="Pfam" id="PF02834">
    <property type="entry name" value="LigT_PEase"/>
    <property type="match status" value="2"/>
</dbReference>
<keyword evidence="1 2" id="KW-0378">Hydrolase</keyword>
<evidence type="ECO:0000313" key="4">
    <source>
        <dbReference type="EMBL" id="HDP14196.1"/>
    </source>
</evidence>
<sequence length="190" mass="21527">MRKMTELIRSFIAVKIEAPETVARISILQQDLQKSGLHAKFVETENFHLTLRFLGEVPLTTLETVKTRLSEVKFHPFRISLKGVGAFPAMSRPRVLWIGVEEGAEDLVSLANQVRGKLASIKLPEPDEDFHPHLTIARLKGPLNAEARKIIDSSKDLLFGAQEITYFALYQSILTPRGPIYKELMRYELS</sequence>
<dbReference type="SUPFAM" id="SSF55144">
    <property type="entry name" value="LigT-like"/>
    <property type="match status" value="1"/>
</dbReference>
<dbReference type="InterPro" id="IPR014051">
    <property type="entry name" value="Phosphoesterase_HXTX"/>
</dbReference>
<protein>
    <recommendedName>
        <fullName evidence="2">RNA 2',3'-cyclic phosphodiesterase</fullName>
        <shortName evidence="2">RNA 2',3'-CPDase</shortName>
        <ecNumber evidence="2">3.1.4.58</ecNumber>
    </recommendedName>
</protein>
<dbReference type="Gene3D" id="3.90.1140.10">
    <property type="entry name" value="Cyclic phosphodiesterase"/>
    <property type="match status" value="1"/>
</dbReference>
<evidence type="ECO:0000256" key="2">
    <source>
        <dbReference type="HAMAP-Rule" id="MF_01940"/>
    </source>
</evidence>
<feature type="domain" description="Phosphoesterase HXTX" evidence="3">
    <location>
        <begin position="19"/>
        <end position="97"/>
    </location>
</feature>
<feature type="short sequence motif" description="HXTX 2" evidence="2">
    <location>
        <begin position="133"/>
        <end position="136"/>
    </location>
</feature>
<comment type="catalytic activity">
    <reaction evidence="2">
        <text>a 3'-end 2',3'-cyclophospho-ribonucleotide-RNA + H2O = a 3'-end 2'-phospho-ribonucleotide-RNA + H(+)</text>
        <dbReference type="Rhea" id="RHEA:11828"/>
        <dbReference type="Rhea" id="RHEA-COMP:10464"/>
        <dbReference type="Rhea" id="RHEA-COMP:17353"/>
        <dbReference type="ChEBI" id="CHEBI:15377"/>
        <dbReference type="ChEBI" id="CHEBI:15378"/>
        <dbReference type="ChEBI" id="CHEBI:83064"/>
        <dbReference type="ChEBI" id="CHEBI:173113"/>
        <dbReference type="EC" id="3.1.4.58"/>
    </reaction>
</comment>
<dbReference type="AlphaFoldDB" id="A0A7C1CDE7"/>
<feature type="domain" description="Phosphoesterase HXTX" evidence="3">
    <location>
        <begin position="99"/>
        <end position="181"/>
    </location>
</feature>
<comment type="function">
    <text evidence="2">Hydrolyzes RNA 2',3'-cyclic phosphodiester to an RNA 2'-phosphomonoester.</text>
</comment>
<comment type="similarity">
    <text evidence="2">Belongs to the 2H phosphoesterase superfamily. ThpR family.</text>
</comment>
<dbReference type="InterPro" id="IPR009097">
    <property type="entry name" value="Cyclic_Pdiesterase"/>
</dbReference>
<reference evidence="4" key="1">
    <citation type="journal article" date="2020" name="mSystems">
        <title>Genome- and Community-Level Interaction Insights into Carbon Utilization and Element Cycling Functions of Hydrothermarchaeota in Hydrothermal Sediment.</title>
        <authorList>
            <person name="Zhou Z."/>
            <person name="Liu Y."/>
            <person name="Xu W."/>
            <person name="Pan J."/>
            <person name="Luo Z.H."/>
            <person name="Li M."/>
        </authorList>
    </citation>
    <scope>NUCLEOTIDE SEQUENCE [LARGE SCALE GENOMIC DNA]</scope>
    <source>
        <strain evidence="4">SpSt-116</strain>
    </source>
</reference>
<dbReference type="GO" id="GO:0008664">
    <property type="term" value="F:RNA 2',3'-cyclic 3'-phosphodiesterase activity"/>
    <property type="evidence" value="ECO:0007669"/>
    <property type="project" value="UniProtKB-EC"/>
</dbReference>
<gene>
    <name evidence="4" type="primary">thpR</name>
    <name evidence="4" type="ORF">ENN26_00255</name>
</gene>
<feature type="active site" description="Proton donor" evidence="2">
    <location>
        <position position="48"/>
    </location>
</feature>
<organism evidence="4">
    <name type="scientific">Thermofilum adornatum</name>
    <dbReference type="NCBI Taxonomy" id="1365176"/>
    <lineage>
        <taxon>Archaea</taxon>
        <taxon>Thermoproteota</taxon>
        <taxon>Thermoprotei</taxon>
        <taxon>Thermofilales</taxon>
        <taxon>Thermofilaceae</taxon>
        <taxon>Thermofilum</taxon>
    </lineage>
</organism>
<comment type="caution">
    <text evidence="4">The sequence shown here is derived from an EMBL/GenBank/DDBJ whole genome shotgun (WGS) entry which is preliminary data.</text>
</comment>
<evidence type="ECO:0000259" key="3">
    <source>
        <dbReference type="Pfam" id="PF02834"/>
    </source>
</evidence>
<dbReference type="PANTHER" id="PTHR35561:SF1">
    <property type="entry name" value="RNA 2',3'-CYCLIC PHOSPHODIESTERASE"/>
    <property type="match status" value="1"/>
</dbReference>
<dbReference type="InterPro" id="IPR004175">
    <property type="entry name" value="RNA_CPDase"/>
</dbReference>
<evidence type="ECO:0000256" key="1">
    <source>
        <dbReference type="ARBA" id="ARBA00022801"/>
    </source>
</evidence>
<feature type="short sequence motif" description="HXTX 1" evidence="2">
    <location>
        <begin position="48"/>
        <end position="51"/>
    </location>
</feature>
<proteinExistence type="inferred from homology"/>
<dbReference type="EC" id="3.1.4.58" evidence="2"/>
<feature type="active site" description="Proton acceptor" evidence="2">
    <location>
        <position position="133"/>
    </location>
</feature>